<evidence type="ECO:0000313" key="3">
    <source>
        <dbReference type="Proteomes" id="UP000018227"/>
    </source>
</evidence>
<accession>V2Y1E3</accession>
<dbReference type="Proteomes" id="UP000018227">
    <property type="component" value="Unassembled WGS sequence"/>
</dbReference>
<dbReference type="EMBL" id="ACIL03000018">
    <property type="protein sequence ID" value="ESL01892.1"/>
    <property type="molecule type" value="Genomic_DNA"/>
</dbReference>
<reference evidence="2 3" key="1">
    <citation type="submission" date="2013-06" db="EMBL/GenBank/DDBJ databases">
        <authorList>
            <person name="Weinstock G."/>
            <person name="Sodergren E."/>
            <person name="Clifton S."/>
            <person name="Fulton L."/>
            <person name="Fulton B."/>
            <person name="Courtney L."/>
            <person name="Fronick C."/>
            <person name="Harrison M."/>
            <person name="Strong C."/>
            <person name="Farmer C."/>
            <person name="Delahaunty K."/>
            <person name="Markovic C."/>
            <person name="Hall O."/>
            <person name="Minx P."/>
            <person name="Tomlinson C."/>
            <person name="Mitreva M."/>
            <person name="Nelson J."/>
            <person name="Hou S."/>
            <person name="Wollam A."/>
            <person name="Pepin K.H."/>
            <person name="Johnson M."/>
            <person name="Bhonagiri V."/>
            <person name="Nash W.E."/>
            <person name="Warren W."/>
            <person name="Chinwalla A."/>
            <person name="Mardis E.R."/>
            <person name="Wilson R.K."/>
        </authorList>
    </citation>
    <scope>NUCLEOTIDE SEQUENCE [LARGE SCALE GENOMIC DNA]</scope>
    <source>
        <strain evidence="2 3">ATCC 51271</strain>
    </source>
</reference>
<protein>
    <recommendedName>
        <fullName evidence="4">DUF4825 domain-containing protein</fullName>
    </recommendedName>
</protein>
<keyword evidence="1" id="KW-1133">Transmembrane helix</keyword>
<proteinExistence type="predicted"/>
<sequence length="188" mass="21704">MPYVYLTITVRVGSNFMWKKIWIIMLVILSGFTIVVFLFIPKELDIPKGEKAIFVAFGKSYLKFDEGNFKPAVDNDIYDLSEYNEEMGNIIRGIKLYPTFKGLFNKGDYNLENTDSVVNIYIFDVSSENSKENMTELAVDSEGYAVYNRIGRIYLRSLGINKKDKAYKLMKEIKELIKAKGIRKESVK</sequence>
<evidence type="ECO:0000313" key="2">
    <source>
        <dbReference type="EMBL" id="ESL01892.1"/>
    </source>
</evidence>
<feature type="transmembrane region" description="Helical" evidence="1">
    <location>
        <begin position="20"/>
        <end position="40"/>
    </location>
</feature>
<keyword evidence="3" id="KW-1185">Reference proteome</keyword>
<name>V2Y1E3_9FIRM</name>
<dbReference type="HOGENOM" id="CLU_1438701_0_0_9"/>
<keyword evidence="1" id="KW-0812">Transmembrane</keyword>
<evidence type="ECO:0000256" key="1">
    <source>
        <dbReference type="SAM" id="Phobius"/>
    </source>
</evidence>
<keyword evidence="1" id="KW-0472">Membrane</keyword>
<dbReference type="AlphaFoldDB" id="V2Y1E3"/>
<comment type="caution">
    <text evidence="2">The sequence shown here is derived from an EMBL/GenBank/DDBJ whole genome shotgun (WGS) entry which is preliminary data.</text>
</comment>
<evidence type="ECO:0008006" key="4">
    <source>
        <dbReference type="Google" id="ProtNLM"/>
    </source>
</evidence>
<gene>
    <name evidence="2" type="ORF">GCWU0000282_002920</name>
</gene>
<organism evidence="2 3">
    <name type="scientific">Catonella morbi ATCC 51271</name>
    <dbReference type="NCBI Taxonomy" id="592026"/>
    <lineage>
        <taxon>Bacteria</taxon>
        <taxon>Bacillati</taxon>
        <taxon>Bacillota</taxon>
        <taxon>Clostridia</taxon>
        <taxon>Lachnospirales</taxon>
        <taxon>Lachnospiraceae</taxon>
        <taxon>Catonella</taxon>
    </lineage>
</organism>